<dbReference type="InterPro" id="IPR019786">
    <property type="entry name" value="Zinc_finger_PHD-type_CS"/>
</dbReference>
<dbReference type="InterPro" id="IPR059153">
    <property type="entry name" value="NSD_PHD-1st"/>
</dbReference>
<protein>
    <recommendedName>
        <fullName evidence="10">PHD-type domain-containing protein</fullName>
    </recommendedName>
</protein>
<keyword evidence="12" id="KW-1185">Reference proteome</keyword>
<feature type="binding site" evidence="8">
    <location>
        <position position="20"/>
    </location>
    <ligand>
        <name>Zn(2+)</name>
        <dbReference type="ChEBI" id="CHEBI:29105"/>
        <label>2</label>
    </ligand>
</feature>
<keyword evidence="6" id="KW-0156">Chromatin regulator</keyword>
<dbReference type="EMBL" id="ML213527">
    <property type="protein sequence ID" value="TFK46813.1"/>
    <property type="molecule type" value="Genomic_DNA"/>
</dbReference>
<dbReference type="InterPro" id="IPR013083">
    <property type="entry name" value="Znf_RING/FYVE/PHD"/>
</dbReference>
<evidence type="ECO:0000256" key="2">
    <source>
        <dbReference type="ARBA" id="ARBA00010210"/>
    </source>
</evidence>
<feature type="binding site" evidence="8">
    <location>
        <position position="15"/>
    </location>
    <ligand>
        <name>Zn(2+)</name>
        <dbReference type="ChEBI" id="CHEBI:29105"/>
        <label>2</label>
    </ligand>
</feature>
<dbReference type="PROSITE" id="PS50016">
    <property type="entry name" value="ZF_PHD_2"/>
    <property type="match status" value="1"/>
</dbReference>
<name>A0A5C3MPX2_9AGAM</name>
<dbReference type="STRING" id="5364.A0A5C3MPX2"/>
<dbReference type="InterPro" id="IPR001965">
    <property type="entry name" value="Znf_PHD"/>
</dbReference>
<dbReference type="InterPro" id="IPR019787">
    <property type="entry name" value="Znf_PHD-finger"/>
</dbReference>
<dbReference type="AlphaFoldDB" id="A0A5C3MPX2"/>
<feature type="binding site" evidence="8">
    <location>
        <position position="4"/>
    </location>
    <ligand>
        <name>Zn(2+)</name>
        <dbReference type="ChEBI" id="CHEBI:29105"/>
        <label>1</label>
    </ligand>
</feature>
<reference evidence="11 12" key="1">
    <citation type="journal article" date="2019" name="Nat. Ecol. Evol.">
        <title>Megaphylogeny resolves global patterns of mushroom evolution.</title>
        <authorList>
            <person name="Varga T."/>
            <person name="Krizsan K."/>
            <person name="Foldi C."/>
            <person name="Dima B."/>
            <person name="Sanchez-Garcia M."/>
            <person name="Sanchez-Ramirez S."/>
            <person name="Szollosi G.J."/>
            <person name="Szarkandi J.G."/>
            <person name="Papp V."/>
            <person name="Albert L."/>
            <person name="Andreopoulos W."/>
            <person name="Angelini C."/>
            <person name="Antonin V."/>
            <person name="Barry K.W."/>
            <person name="Bougher N.L."/>
            <person name="Buchanan P."/>
            <person name="Buyck B."/>
            <person name="Bense V."/>
            <person name="Catcheside P."/>
            <person name="Chovatia M."/>
            <person name="Cooper J."/>
            <person name="Damon W."/>
            <person name="Desjardin D."/>
            <person name="Finy P."/>
            <person name="Geml J."/>
            <person name="Haridas S."/>
            <person name="Hughes K."/>
            <person name="Justo A."/>
            <person name="Karasinski D."/>
            <person name="Kautmanova I."/>
            <person name="Kiss B."/>
            <person name="Kocsube S."/>
            <person name="Kotiranta H."/>
            <person name="LaButti K.M."/>
            <person name="Lechner B.E."/>
            <person name="Liimatainen K."/>
            <person name="Lipzen A."/>
            <person name="Lukacs Z."/>
            <person name="Mihaltcheva S."/>
            <person name="Morgado L.N."/>
            <person name="Niskanen T."/>
            <person name="Noordeloos M.E."/>
            <person name="Ohm R.A."/>
            <person name="Ortiz-Santana B."/>
            <person name="Ovrebo C."/>
            <person name="Racz N."/>
            <person name="Riley R."/>
            <person name="Savchenko A."/>
            <person name="Shiryaev A."/>
            <person name="Soop K."/>
            <person name="Spirin V."/>
            <person name="Szebenyi C."/>
            <person name="Tomsovsky M."/>
            <person name="Tulloss R.E."/>
            <person name="Uehling J."/>
            <person name="Grigoriev I.V."/>
            <person name="Vagvolgyi C."/>
            <person name="Papp T."/>
            <person name="Martin F.M."/>
            <person name="Miettinen O."/>
            <person name="Hibbett D.S."/>
            <person name="Nagy L.G."/>
        </authorList>
    </citation>
    <scope>NUCLEOTIDE SEQUENCE [LARGE SCALE GENOMIC DNA]</scope>
    <source>
        <strain evidence="11 12">OMC1185</strain>
    </source>
</reference>
<sequence length="60" mass="6467">YCLCNQLAYGEMVACEGEGCRQEWFHLACVGLTVAPEGTWKCFECSGASASMDPQLLSTA</sequence>
<dbReference type="InterPro" id="IPR028651">
    <property type="entry name" value="ING_fam"/>
</dbReference>
<evidence type="ECO:0000256" key="1">
    <source>
        <dbReference type="ARBA" id="ARBA00004123"/>
    </source>
</evidence>
<dbReference type="SMART" id="SM00249">
    <property type="entry name" value="PHD"/>
    <property type="match status" value="1"/>
</dbReference>
<evidence type="ECO:0000256" key="6">
    <source>
        <dbReference type="ARBA" id="ARBA00022853"/>
    </source>
</evidence>
<evidence type="ECO:0000313" key="12">
    <source>
        <dbReference type="Proteomes" id="UP000305948"/>
    </source>
</evidence>
<dbReference type="PANTHER" id="PTHR10333:SF42">
    <property type="entry name" value="INHIBITOR OF GROWTH PROTEIN 5"/>
    <property type="match status" value="1"/>
</dbReference>
<dbReference type="Proteomes" id="UP000305948">
    <property type="component" value="Unassembled WGS sequence"/>
</dbReference>
<feature type="binding site" evidence="8">
    <location>
        <position position="42"/>
    </location>
    <ligand>
        <name>Zn(2+)</name>
        <dbReference type="ChEBI" id="CHEBI:29105"/>
        <label>2</label>
    </ligand>
</feature>
<feature type="binding site" evidence="8">
    <location>
        <position position="26"/>
    </location>
    <ligand>
        <name>Zn(2+)</name>
        <dbReference type="ChEBI" id="CHEBI:29105"/>
        <label>1</label>
    </ligand>
</feature>
<dbReference type="GO" id="GO:0000785">
    <property type="term" value="C:chromatin"/>
    <property type="evidence" value="ECO:0007669"/>
    <property type="project" value="UniProtKB-ARBA"/>
</dbReference>
<comment type="subcellular location">
    <subcellularLocation>
        <location evidence="1">Nucleus</location>
    </subcellularLocation>
</comment>
<keyword evidence="3 8" id="KW-0479">Metal-binding</keyword>
<dbReference type="GO" id="GO:0006325">
    <property type="term" value="P:chromatin organization"/>
    <property type="evidence" value="ECO:0007669"/>
    <property type="project" value="UniProtKB-KW"/>
</dbReference>
<keyword evidence="4 9" id="KW-0863">Zinc-finger</keyword>
<evidence type="ECO:0000256" key="4">
    <source>
        <dbReference type="ARBA" id="ARBA00022771"/>
    </source>
</evidence>
<evidence type="ECO:0000259" key="10">
    <source>
        <dbReference type="PROSITE" id="PS50016"/>
    </source>
</evidence>
<feature type="domain" description="PHD-type" evidence="10">
    <location>
        <begin position="1"/>
        <end position="48"/>
    </location>
</feature>
<gene>
    <name evidence="11" type="ORF">OE88DRAFT_1637527</name>
</gene>
<proteinExistence type="inferred from homology"/>
<accession>A0A5C3MPX2</accession>
<dbReference type="GO" id="GO:0005634">
    <property type="term" value="C:nucleus"/>
    <property type="evidence" value="ECO:0007669"/>
    <property type="project" value="UniProtKB-SubCell"/>
</dbReference>
<evidence type="ECO:0000256" key="9">
    <source>
        <dbReference type="PROSITE-ProRule" id="PRU00146"/>
    </source>
</evidence>
<organism evidence="11 12">
    <name type="scientific">Heliocybe sulcata</name>
    <dbReference type="NCBI Taxonomy" id="5364"/>
    <lineage>
        <taxon>Eukaryota</taxon>
        <taxon>Fungi</taxon>
        <taxon>Dikarya</taxon>
        <taxon>Basidiomycota</taxon>
        <taxon>Agaricomycotina</taxon>
        <taxon>Agaricomycetes</taxon>
        <taxon>Gloeophyllales</taxon>
        <taxon>Gloeophyllaceae</taxon>
        <taxon>Heliocybe</taxon>
    </lineage>
</organism>
<evidence type="ECO:0000256" key="7">
    <source>
        <dbReference type="ARBA" id="ARBA00023242"/>
    </source>
</evidence>
<dbReference type="Gene3D" id="3.30.40.10">
    <property type="entry name" value="Zinc/RING finger domain, C3HC4 (zinc finger)"/>
    <property type="match status" value="1"/>
</dbReference>
<evidence type="ECO:0000256" key="8">
    <source>
        <dbReference type="PIRSR" id="PIRSR628651-51"/>
    </source>
</evidence>
<keyword evidence="5 8" id="KW-0862">Zinc</keyword>
<feature type="non-terminal residue" evidence="11">
    <location>
        <position position="1"/>
    </location>
</feature>
<feature type="binding site" evidence="8">
    <location>
        <position position="2"/>
    </location>
    <ligand>
        <name>Zn(2+)</name>
        <dbReference type="ChEBI" id="CHEBI:29105"/>
        <label>1</label>
    </ligand>
</feature>
<dbReference type="SUPFAM" id="SSF57903">
    <property type="entry name" value="FYVE/PHD zinc finger"/>
    <property type="match status" value="1"/>
</dbReference>
<keyword evidence="7" id="KW-0539">Nucleus</keyword>
<dbReference type="OrthoDB" id="5411773at2759"/>
<dbReference type="GO" id="GO:0008270">
    <property type="term" value="F:zinc ion binding"/>
    <property type="evidence" value="ECO:0007669"/>
    <property type="project" value="UniProtKB-KW"/>
</dbReference>
<comment type="similarity">
    <text evidence="2">Belongs to the ING family.</text>
</comment>
<dbReference type="GO" id="GO:0006355">
    <property type="term" value="P:regulation of DNA-templated transcription"/>
    <property type="evidence" value="ECO:0007669"/>
    <property type="project" value="TreeGrafter"/>
</dbReference>
<feature type="binding site" evidence="8">
    <location>
        <position position="29"/>
    </location>
    <ligand>
        <name>Zn(2+)</name>
        <dbReference type="ChEBI" id="CHEBI:29105"/>
        <label>1</label>
    </ligand>
</feature>
<dbReference type="PROSITE" id="PS01359">
    <property type="entry name" value="ZF_PHD_1"/>
    <property type="match status" value="1"/>
</dbReference>
<evidence type="ECO:0000256" key="5">
    <source>
        <dbReference type="ARBA" id="ARBA00022833"/>
    </source>
</evidence>
<dbReference type="InterPro" id="IPR011011">
    <property type="entry name" value="Znf_FYVE_PHD"/>
</dbReference>
<evidence type="ECO:0000256" key="3">
    <source>
        <dbReference type="ARBA" id="ARBA00022723"/>
    </source>
</evidence>
<feature type="binding site" evidence="8">
    <location>
        <position position="45"/>
    </location>
    <ligand>
        <name>Zn(2+)</name>
        <dbReference type="ChEBI" id="CHEBI:29105"/>
        <label>2</label>
    </ligand>
</feature>
<dbReference type="PANTHER" id="PTHR10333">
    <property type="entry name" value="INHIBITOR OF GROWTH PROTEIN"/>
    <property type="match status" value="1"/>
</dbReference>
<dbReference type="Pfam" id="PF23011">
    <property type="entry name" value="PHD-1st_NSD"/>
    <property type="match status" value="1"/>
</dbReference>
<evidence type="ECO:0000313" key="11">
    <source>
        <dbReference type="EMBL" id="TFK46813.1"/>
    </source>
</evidence>